<dbReference type="EMBL" id="CAMKVN010020382">
    <property type="protein sequence ID" value="CAI2199132.1"/>
    <property type="molecule type" value="Genomic_DNA"/>
</dbReference>
<sequence length="67" mass="7783">TKPQVYIELQLAVFFYRLSSTESLFGVCSRFGLGKGTSSSVYDAQIYRNSSFYKNYFNLIQEDDYLL</sequence>
<keyword evidence="2" id="KW-1185">Reference proteome</keyword>
<evidence type="ECO:0000313" key="1">
    <source>
        <dbReference type="EMBL" id="CAI2199132.1"/>
    </source>
</evidence>
<reference evidence="1" key="1">
    <citation type="submission" date="2022-08" db="EMBL/GenBank/DDBJ databases">
        <authorList>
            <person name="Kallberg Y."/>
            <person name="Tangrot J."/>
            <person name="Rosling A."/>
        </authorList>
    </citation>
    <scope>NUCLEOTIDE SEQUENCE</scope>
    <source>
        <strain evidence="1">Wild A</strain>
    </source>
</reference>
<evidence type="ECO:0000313" key="2">
    <source>
        <dbReference type="Proteomes" id="UP001153678"/>
    </source>
</evidence>
<organism evidence="1 2">
    <name type="scientific">Funneliformis geosporum</name>
    <dbReference type="NCBI Taxonomy" id="1117311"/>
    <lineage>
        <taxon>Eukaryota</taxon>
        <taxon>Fungi</taxon>
        <taxon>Fungi incertae sedis</taxon>
        <taxon>Mucoromycota</taxon>
        <taxon>Glomeromycotina</taxon>
        <taxon>Glomeromycetes</taxon>
        <taxon>Glomerales</taxon>
        <taxon>Glomeraceae</taxon>
        <taxon>Funneliformis</taxon>
    </lineage>
</organism>
<name>A0A9W4X3F0_9GLOM</name>
<accession>A0A9W4X3F0</accession>
<dbReference type="AlphaFoldDB" id="A0A9W4X3F0"/>
<protein>
    <submittedName>
        <fullName evidence="1">3615_t:CDS:1</fullName>
    </submittedName>
</protein>
<feature type="non-terminal residue" evidence="1">
    <location>
        <position position="1"/>
    </location>
</feature>
<comment type="caution">
    <text evidence="1">The sequence shown here is derived from an EMBL/GenBank/DDBJ whole genome shotgun (WGS) entry which is preliminary data.</text>
</comment>
<dbReference type="OrthoDB" id="10552131at2759"/>
<gene>
    <name evidence="1" type="ORF">FWILDA_LOCUS18920</name>
</gene>
<proteinExistence type="predicted"/>
<dbReference type="Proteomes" id="UP001153678">
    <property type="component" value="Unassembled WGS sequence"/>
</dbReference>
<feature type="non-terminal residue" evidence="1">
    <location>
        <position position="67"/>
    </location>
</feature>